<keyword evidence="4 7" id="KW-1133">Transmembrane helix</keyword>
<proteinExistence type="inferred from homology"/>
<keyword evidence="6" id="KW-0813">Transport</keyword>
<dbReference type="GO" id="GO:0010043">
    <property type="term" value="P:response to zinc ion"/>
    <property type="evidence" value="ECO:0007669"/>
    <property type="project" value="TreeGrafter"/>
</dbReference>
<dbReference type="SUPFAM" id="SSF81345">
    <property type="entry name" value="ABC transporter involved in vitamin B12 uptake, BtuC"/>
    <property type="match status" value="1"/>
</dbReference>
<keyword evidence="3 6" id="KW-0812">Transmembrane</keyword>
<feature type="transmembrane region" description="Helical" evidence="7">
    <location>
        <begin position="57"/>
        <end position="82"/>
    </location>
</feature>
<feature type="transmembrane region" description="Helical" evidence="7">
    <location>
        <begin position="222"/>
        <end position="243"/>
    </location>
</feature>
<evidence type="ECO:0000256" key="4">
    <source>
        <dbReference type="ARBA" id="ARBA00022989"/>
    </source>
</evidence>
<feature type="transmembrane region" description="Helical" evidence="7">
    <location>
        <begin position="198"/>
        <end position="215"/>
    </location>
</feature>
<evidence type="ECO:0000256" key="5">
    <source>
        <dbReference type="ARBA" id="ARBA00023136"/>
    </source>
</evidence>
<dbReference type="PANTHER" id="PTHR30477:SF24">
    <property type="entry name" value="IRON TRANSPORT SYSTEM MEMBRANE PROTEIN HI_0359-RELATED"/>
    <property type="match status" value="1"/>
</dbReference>
<dbReference type="AlphaFoldDB" id="A0A4S5BJD3"/>
<evidence type="ECO:0000313" key="9">
    <source>
        <dbReference type="Proteomes" id="UP000306236"/>
    </source>
</evidence>
<dbReference type="InterPro" id="IPR001626">
    <property type="entry name" value="ABC_TroCD"/>
</dbReference>
<evidence type="ECO:0000256" key="3">
    <source>
        <dbReference type="ARBA" id="ARBA00022692"/>
    </source>
</evidence>
<protein>
    <submittedName>
        <fullName evidence="8">Metal ABC transporter permease</fullName>
    </submittedName>
</protein>
<dbReference type="InterPro" id="IPR037294">
    <property type="entry name" value="ABC_BtuC-like"/>
</dbReference>
<dbReference type="CDD" id="cd06550">
    <property type="entry name" value="TM_ABC_iron-siderophores_like"/>
    <property type="match status" value="1"/>
</dbReference>
<dbReference type="GO" id="GO:0071281">
    <property type="term" value="P:cellular response to iron ion"/>
    <property type="evidence" value="ECO:0007669"/>
    <property type="project" value="UniProtKB-ARBA"/>
</dbReference>
<dbReference type="Pfam" id="PF00950">
    <property type="entry name" value="ABC-3"/>
    <property type="match status" value="1"/>
</dbReference>
<feature type="transmembrane region" description="Helical" evidence="7">
    <location>
        <begin position="94"/>
        <end position="115"/>
    </location>
</feature>
<evidence type="ECO:0000256" key="7">
    <source>
        <dbReference type="SAM" id="Phobius"/>
    </source>
</evidence>
<sequence>MIDWLIAPLQYDFMQLALLIAIAVAIPTALLSCLLVLKGWALLGDAIAHGVFPGVVLAYLLGWPLILGAFIAGMLCALFSGFLHNNSRIKQDTAMGVVFSGMFALGLLIYVWVPSDVHLNHILFGDMLGVQWQDVLESSAIAVAITGAIALKWRDLLLNAFDPVQAHTSGLPVRLLHYGLLAAVSLAVVGALSAVGLVLSIALLIAPGAIAFLIVRSFGHMLWLATGISVLNSVLGVLLSFHLDSAPGPTIVLLLTLCFIVVFIWRVLHNKRVSMQAVKHSLEG</sequence>
<accession>A0A4S5BJD3</accession>
<keyword evidence="9" id="KW-1185">Reference proteome</keyword>
<feature type="transmembrane region" description="Helical" evidence="7">
    <location>
        <begin position="249"/>
        <end position="268"/>
    </location>
</feature>
<evidence type="ECO:0000256" key="1">
    <source>
        <dbReference type="ARBA" id="ARBA00004141"/>
    </source>
</evidence>
<gene>
    <name evidence="8" type="ORF">E8K88_12670</name>
</gene>
<dbReference type="PANTHER" id="PTHR30477">
    <property type="entry name" value="ABC-TRANSPORTER METAL-BINDING PROTEIN"/>
    <property type="match status" value="1"/>
</dbReference>
<dbReference type="GO" id="GO:0043190">
    <property type="term" value="C:ATP-binding cassette (ABC) transporter complex"/>
    <property type="evidence" value="ECO:0007669"/>
    <property type="project" value="InterPro"/>
</dbReference>
<comment type="similarity">
    <text evidence="2 6">Belongs to the ABC-3 integral membrane protein family.</text>
</comment>
<evidence type="ECO:0000313" key="8">
    <source>
        <dbReference type="EMBL" id="THJ32279.1"/>
    </source>
</evidence>
<dbReference type="GO" id="GO:0055085">
    <property type="term" value="P:transmembrane transport"/>
    <property type="evidence" value="ECO:0007669"/>
    <property type="project" value="InterPro"/>
</dbReference>
<dbReference type="OrthoDB" id="9804300at2"/>
<feature type="transmembrane region" description="Helical" evidence="7">
    <location>
        <begin position="16"/>
        <end position="37"/>
    </location>
</feature>
<reference evidence="8 9" key="1">
    <citation type="submission" date="2019-04" db="EMBL/GenBank/DDBJ databases">
        <title>Lampropedia sp YIM MLB12 draf genome.</title>
        <authorList>
            <person name="Wang Y.-X."/>
        </authorList>
    </citation>
    <scope>NUCLEOTIDE SEQUENCE [LARGE SCALE GENOMIC DNA]</scope>
    <source>
        <strain evidence="8 9">YIM MLB12</strain>
    </source>
</reference>
<evidence type="ECO:0000256" key="6">
    <source>
        <dbReference type="RuleBase" id="RU003943"/>
    </source>
</evidence>
<comment type="caution">
    <text evidence="8">The sequence shown here is derived from an EMBL/GenBank/DDBJ whole genome shotgun (WGS) entry which is preliminary data.</text>
</comment>
<keyword evidence="5 7" id="KW-0472">Membrane</keyword>
<name>A0A4S5BJD3_9BURK</name>
<dbReference type="EMBL" id="SSWX01000016">
    <property type="protein sequence ID" value="THJ32279.1"/>
    <property type="molecule type" value="Genomic_DNA"/>
</dbReference>
<dbReference type="Proteomes" id="UP000306236">
    <property type="component" value="Unassembled WGS sequence"/>
</dbReference>
<dbReference type="RefSeq" id="WP_136407038.1">
    <property type="nucleotide sequence ID" value="NZ_SSWX01000016.1"/>
</dbReference>
<dbReference type="FunFam" id="1.10.3470.10:FF:000003">
    <property type="entry name" value="Iron ABC transporter permease SitD"/>
    <property type="match status" value="1"/>
</dbReference>
<evidence type="ECO:0000256" key="2">
    <source>
        <dbReference type="ARBA" id="ARBA00008034"/>
    </source>
</evidence>
<organism evidence="8 9">
    <name type="scientific">Lampropedia aestuarii</name>
    <dbReference type="NCBI Taxonomy" id="2562762"/>
    <lineage>
        <taxon>Bacteria</taxon>
        <taxon>Pseudomonadati</taxon>
        <taxon>Pseudomonadota</taxon>
        <taxon>Betaproteobacteria</taxon>
        <taxon>Burkholderiales</taxon>
        <taxon>Comamonadaceae</taxon>
        <taxon>Lampropedia</taxon>
    </lineage>
</organism>
<dbReference type="Gene3D" id="1.10.3470.10">
    <property type="entry name" value="ABC transporter involved in vitamin B12 uptake, BtuC"/>
    <property type="match status" value="1"/>
</dbReference>
<comment type="subcellular location">
    <subcellularLocation>
        <location evidence="6">Cell membrane</location>
        <topology evidence="6">Multi-pass membrane protein</topology>
    </subcellularLocation>
    <subcellularLocation>
        <location evidence="1">Membrane</location>
        <topology evidence="1">Multi-pass membrane protein</topology>
    </subcellularLocation>
</comment>